<evidence type="ECO:0000313" key="4">
    <source>
        <dbReference type="EMBL" id="CCI40948.1"/>
    </source>
</evidence>
<dbReference type="STRING" id="65357.A0A024G285"/>
<dbReference type="GO" id="GO:0006635">
    <property type="term" value="P:fatty acid beta-oxidation"/>
    <property type="evidence" value="ECO:0007669"/>
    <property type="project" value="TreeGrafter"/>
</dbReference>
<dbReference type="AlphaFoldDB" id="A0A024G285"/>
<dbReference type="EMBL" id="CAIX01000013">
    <property type="protein sequence ID" value="CCI40948.1"/>
    <property type="molecule type" value="Genomic_DNA"/>
</dbReference>
<keyword evidence="5" id="KW-1185">Reference proteome</keyword>
<dbReference type="GO" id="GO:0005739">
    <property type="term" value="C:mitochondrion"/>
    <property type="evidence" value="ECO:0007669"/>
    <property type="project" value="TreeGrafter"/>
</dbReference>
<name>A0A024G285_9STRA</name>
<comment type="similarity">
    <text evidence="1 3">Belongs to the enoyl-CoA hydratase/isomerase family.</text>
</comment>
<dbReference type="Proteomes" id="UP000053237">
    <property type="component" value="Unassembled WGS sequence"/>
</dbReference>
<reference evidence="4 5" key="1">
    <citation type="submission" date="2012-05" db="EMBL/GenBank/DDBJ databases">
        <title>Recombination and specialization in a pathogen metapopulation.</title>
        <authorList>
            <person name="Gardiner A."/>
            <person name="Kemen E."/>
            <person name="Schultz-Larsen T."/>
            <person name="MacLean D."/>
            <person name="Van Oosterhout C."/>
            <person name="Jones J.D.G."/>
        </authorList>
    </citation>
    <scope>NUCLEOTIDE SEQUENCE [LARGE SCALE GENOMIC DNA]</scope>
    <source>
        <strain evidence="4 5">Ac Nc2</strain>
    </source>
</reference>
<organism evidence="4 5">
    <name type="scientific">Albugo candida</name>
    <dbReference type="NCBI Taxonomy" id="65357"/>
    <lineage>
        <taxon>Eukaryota</taxon>
        <taxon>Sar</taxon>
        <taxon>Stramenopiles</taxon>
        <taxon>Oomycota</taxon>
        <taxon>Peronosporomycetes</taxon>
        <taxon>Albuginales</taxon>
        <taxon>Albuginaceae</taxon>
        <taxon>Albugo</taxon>
    </lineage>
</organism>
<protein>
    <recommendedName>
        <fullName evidence="6">Enoyl-CoA hydratase</fullName>
    </recommendedName>
</protein>
<dbReference type="CDD" id="cd06558">
    <property type="entry name" value="crotonase-like"/>
    <property type="match status" value="1"/>
</dbReference>
<dbReference type="InterPro" id="IPR018376">
    <property type="entry name" value="Enoyl-CoA_hyd/isom_CS"/>
</dbReference>
<dbReference type="Pfam" id="PF00378">
    <property type="entry name" value="ECH_1"/>
    <property type="match status" value="1"/>
</dbReference>
<dbReference type="GO" id="GO:0016836">
    <property type="term" value="F:hydro-lyase activity"/>
    <property type="evidence" value="ECO:0007669"/>
    <property type="project" value="UniProtKB-ARBA"/>
</dbReference>
<dbReference type="InParanoid" id="A0A024G285"/>
<dbReference type="Gene3D" id="1.10.12.10">
    <property type="entry name" value="Lyase 2-enoyl-coa Hydratase, Chain A, domain 2"/>
    <property type="match status" value="1"/>
</dbReference>
<gene>
    <name evidence="4" type="ORF">BN9_017320</name>
</gene>
<evidence type="ECO:0000313" key="5">
    <source>
        <dbReference type="Proteomes" id="UP000053237"/>
    </source>
</evidence>
<accession>A0A024G285</accession>
<dbReference type="PROSITE" id="PS00166">
    <property type="entry name" value="ENOYL_COA_HYDRATASE"/>
    <property type="match status" value="1"/>
</dbReference>
<keyword evidence="2" id="KW-0456">Lyase</keyword>
<dbReference type="Gene3D" id="3.90.226.10">
    <property type="entry name" value="2-enoyl-CoA Hydratase, Chain A, domain 1"/>
    <property type="match status" value="1"/>
</dbReference>
<evidence type="ECO:0000256" key="2">
    <source>
        <dbReference type="ARBA" id="ARBA00023239"/>
    </source>
</evidence>
<dbReference type="InterPro" id="IPR029045">
    <property type="entry name" value="ClpP/crotonase-like_dom_sf"/>
</dbReference>
<dbReference type="InterPro" id="IPR014748">
    <property type="entry name" value="Enoyl-CoA_hydra_C"/>
</dbReference>
<evidence type="ECO:0000256" key="3">
    <source>
        <dbReference type="RuleBase" id="RU003707"/>
    </source>
</evidence>
<dbReference type="OrthoDB" id="410701at2759"/>
<sequence length="329" mass="36355">MGLRTAFTSPSRSVSLTLNFGILELNFKHTMMWLGRSVRNCCSLSVTSQHRLQNAHFLRFKTQTTFHNKQIKVEYLQGESEGIVIFTMARFDARNALGKQFMQEFGGALKEVQATSNVRVLIIRSTVPKVFCAGADLKERLQMSEAEVAATVNELRTTFTALEQLTMPTVAAIEGAALGGGLELALPCDFRIAGREARFGFPETSLAIFPGAGATQRLPRLIGLSRAKNLIYTGRQIDADEAEAIGLVDDVTDADGSFDRAIQLAHEILPKGPIGIRMAKEAIMKGYGMDLWSTHAFERACYAQVISTKDRLEGLQAFRDKRKPNYKGE</sequence>
<dbReference type="PANTHER" id="PTHR11941">
    <property type="entry name" value="ENOYL-COA HYDRATASE-RELATED"/>
    <property type="match status" value="1"/>
</dbReference>
<comment type="caution">
    <text evidence="4">The sequence shown here is derived from an EMBL/GenBank/DDBJ whole genome shotgun (WGS) entry which is preliminary data.</text>
</comment>
<evidence type="ECO:0008006" key="6">
    <source>
        <dbReference type="Google" id="ProtNLM"/>
    </source>
</evidence>
<dbReference type="FunFam" id="1.10.12.10:FF:000001">
    <property type="entry name" value="Probable enoyl-CoA hydratase, mitochondrial"/>
    <property type="match status" value="1"/>
</dbReference>
<dbReference type="InterPro" id="IPR001753">
    <property type="entry name" value="Enoyl-CoA_hydra/iso"/>
</dbReference>
<dbReference type="FunFam" id="3.90.226.10:FF:000009">
    <property type="entry name" value="Carnitinyl-CoA dehydratase"/>
    <property type="match status" value="1"/>
</dbReference>
<proteinExistence type="inferred from homology"/>
<dbReference type="SUPFAM" id="SSF52096">
    <property type="entry name" value="ClpP/crotonase"/>
    <property type="match status" value="1"/>
</dbReference>
<dbReference type="PANTHER" id="PTHR11941:SF171">
    <property type="entry name" value="SD19268P"/>
    <property type="match status" value="1"/>
</dbReference>
<evidence type="ECO:0000256" key="1">
    <source>
        <dbReference type="ARBA" id="ARBA00005254"/>
    </source>
</evidence>